<dbReference type="PANTHER" id="PTHR43806">
    <property type="entry name" value="PEPTIDASE S8"/>
    <property type="match status" value="1"/>
</dbReference>
<keyword evidence="7" id="KW-0812">Transmembrane</keyword>
<dbReference type="InterPro" id="IPR022398">
    <property type="entry name" value="Peptidase_S8_His-AS"/>
</dbReference>
<dbReference type="PROSITE" id="PS00136">
    <property type="entry name" value="SUBTILASE_ASP"/>
    <property type="match status" value="1"/>
</dbReference>
<dbReference type="PRINTS" id="PR00723">
    <property type="entry name" value="SUBTILISIN"/>
</dbReference>
<keyword evidence="8" id="KW-0732">Signal</keyword>
<feature type="active site" description="Charge relay system" evidence="5">
    <location>
        <position position="85"/>
    </location>
</feature>
<comment type="similarity">
    <text evidence="1 5">Belongs to the peptidase S8 family.</text>
</comment>
<evidence type="ECO:0000313" key="11">
    <source>
        <dbReference type="Proteomes" id="UP000602087"/>
    </source>
</evidence>
<evidence type="ECO:0000256" key="8">
    <source>
        <dbReference type="SAM" id="SignalP"/>
    </source>
</evidence>
<evidence type="ECO:0000256" key="4">
    <source>
        <dbReference type="ARBA" id="ARBA00022825"/>
    </source>
</evidence>
<evidence type="ECO:0000256" key="3">
    <source>
        <dbReference type="ARBA" id="ARBA00022801"/>
    </source>
</evidence>
<feature type="domain" description="Peptidase S8/S53" evidence="9">
    <location>
        <begin position="76"/>
        <end position="341"/>
    </location>
</feature>
<dbReference type="PANTHER" id="PTHR43806:SF11">
    <property type="entry name" value="CEREVISIN-RELATED"/>
    <property type="match status" value="1"/>
</dbReference>
<reference evidence="10" key="1">
    <citation type="submission" date="2020-12" db="EMBL/GenBank/DDBJ databases">
        <title>Sanguibacter suaedae sp. nov., isolated from Suaeda aralocaspica.</title>
        <authorList>
            <person name="Ma Q."/>
        </authorList>
    </citation>
    <scope>NUCLEOTIDE SEQUENCE</scope>
    <source>
        <strain evidence="10">YZGR15</strain>
    </source>
</reference>
<organism evidence="10 11">
    <name type="scientific">Sanguibacter suaedae</name>
    <dbReference type="NCBI Taxonomy" id="2795737"/>
    <lineage>
        <taxon>Bacteria</taxon>
        <taxon>Bacillati</taxon>
        <taxon>Actinomycetota</taxon>
        <taxon>Actinomycetes</taxon>
        <taxon>Micrococcales</taxon>
        <taxon>Sanguibacteraceae</taxon>
        <taxon>Sanguibacter</taxon>
    </lineage>
</organism>
<evidence type="ECO:0000313" key="10">
    <source>
        <dbReference type="EMBL" id="MBI9114362.1"/>
    </source>
</evidence>
<dbReference type="PROSITE" id="PS00137">
    <property type="entry name" value="SUBTILASE_HIS"/>
    <property type="match status" value="1"/>
</dbReference>
<evidence type="ECO:0000259" key="9">
    <source>
        <dbReference type="Pfam" id="PF00082"/>
    </source>
</evidence>
<keyword evidence="11" id="KW-1185">Reference proteome</keyword>
<gene>
    <name evidence="10" type="ORF">JAV76_04965</name>
</gene>
<protein>
    <submittedName>
        <fullName evidence="10">S8 family serine peptidase</fullName>
    </submittedName>
</protein>
<feature type="region of interest" description="Disordered" evidence="6">
    <location>
        <begin position="353"/>
        <end position="380"/>
    </location>
</feature>
<dbReference type="Pfam" id="PF00082">
    <property type="entry name" value="Peptidase_S8"/>
    <property type="match status" value="1"/>
</dbReference>
<dbReference type="GO" id="GO:0004252">
    <property type="term" value="F:serine-type endopeptidase activity"/>
    <property type="evidence" value="ECO:0007669"/>
    <property type="project" value="UniProtKB-UniRule"/>
</dbReference>
<dbReference type="InterPro" id="IPR023827">
    <property type="entry name" value="Peptidase_S8_Asp-AS"/>
</dbReference>
<evidence type="ECO:0000256" key="5">
    <source>
        <dbReference type="PROSITE-ProRule" id="PRU01240"/>
    </source>
</evidence>
<proteinExistence type="inferred from homology"/>
<feature type="chain" id="PRO_5036882997" evidence="8">
    <location>
        <begin position="23"/>
        <end position="424"/>
    </location>
</feature>
<dbReference type="SUPFAM" id="SSF52743">
    <property type="entry name" value="Subtilisin-like"/>
    <property type="match status" value="1"/>
</dbReference>
<accession>A0A934I724</accession>
<feature type="signal peptide" evidence="8">
    <location>
        <begin position="1"/>
        <end position="22"/>
    </location>
</feature>
<dbReference type="RefSeq" id="WP_198732921.1">
    <property type="nucleotide sequence ID" value="NZ_JAEINH010000003.1"/>
</dbReference>
<evidence type="ECO:0000256" key="2">
    <source>
        <dbReference type="ARBA" id="ARBA00022670"/>
    </source>
</evidence>
<dbReference type="InterPro" id="IPR015500">
    <property type="entry name" value="Peptidase_S8_subtilisin-rel"/>
</dbReference>
<evidence type="ECO:0000256" key="1">
    <source>
        <dbReference type="ARBA" id="ARBA00011073"/>
    </source>
</evidence>
<keyword evidence="2 5" id="KW-0645">Protease</keyword>
<evidence type="ECO:0000256" key="7">
    <source>
        <dbReference type="SAM" id="Phobius"/>
    </source>
</evidence>
<name>A0A934I724_9MICO</name>
<feature type="active site" description="Charge relay system" evidence="5">
    <location>
        <position position="122"/>
    </location>
</feature>
<dbReference type="EMBL" id="JAEINH010000003">
    <property type="protein sequence ID" value="MBI9114362.1"/>
    <property type="molecule type" value="Genomic_DNA"/>
</dbReference>
<keyword evidence="3 5" id="KW-0378">Hydrolase</keyword>
<dbReference type="InterPro" id="IPR000209">
    <property type="entry name" value="Peptidase_S8/S53_dom"/>
</dbReference>
<dbReference type="InterPro" id="IPR050131">
    <property type="entry name" value="Peptidase_S8_subtilisin-like"/>
</dbReference>
<dbReference type="Proteomes" id="UP000602087">
    <property type="component" value="Unassembled WGS sequence"/>
</dbReference>
<dbReference type="GO" id="GO:0006508">
    <property type="term" value="P:proteolysis"/>
    <property type="evidence" value="ECO:0007669"/>
    <property type="project" value="UniProtKB-KW"/>
</dbReference>
<dbReference type="InterPro" id="IPR036852">
    <property type="entry name" value="Peptidase_S8/S53_dom_sf"/>
</dbReference>
<dbReference type="AlphaFoldDB" id="A0A934I724"/>
<keyword evidence="7" id="KW-1133">Transmembrane helix</keyword>
<feature type="active site" description="Charge relay system" evidence="5">
    <location>
        <position position="293"/>
    </location>
</feature>
<comment type="caution">
    <text evidence="10">The sequence shown here is derived from an EMBL/GenBank/DDBJ whole genome shotgun (WGS) entry which is preliminary data.</text>
</comment>
<feature type="transmembrane region" description="Helical" evidence="7">
    <location>
        <begin position="394"/>
        <end position="415"/>
    </location>
</feature>
<keyword evidence="4 5" id="KW-0720">Serine protease</keyword>
<evidence type="ECO:0000256" key="6">
    <source>
        <dbReference type="SAM" id="MobiDB-lite"/>
    </source>
</evidence>
<dbReference type="Gene3D" id="3.40.50.200">
    <property type="entry name" value="Peptidase S8/S53 domain"/>
    <property type="match status" value="1"/>
</dbReference>
<sequence length="424" mass="42884">MNRARTLAVVVPLAAALPLGHGAPPHPTPPRLVAHSVATLPLPVAQCTPDVPAYTTDVPVALEVLNAELAWRTATGAGVTVAVVDSGVAAGNAHLKDAVTGGISFVDLPGVDPSALTDVAAHGTAVAGQIAARPVDGSGVVGLAPDSTILPVRVYVSTDEQVVDAGNGPRDDRIAAGIRAAADAGAQVVNVSMSTTVDDPGLREAVASATSRGTLVVASAGNRNTTQDTDDSPRYPAAYPEVLSVTSVDADGLPTADAIHGQHVDIAAPGTDVLTTFLAAGDCVMASGVPSTSYATAYVSAAAALVAQAHPDESPAQWEHRLLATAGRSTLDARDDLVGWGVVRPTEALAFVDDGTAPGPVSPVHGQDPRPAPSASPLDLTQVEDPLDATRRTALWWALGGAGVTVAALLVGRLARRPHSTTRR</sequence>
<keyword evidence="7" id="KW-0472">Membrane</keyword>
<dbReference type="PROSITE" id="PS51892">
    <property type="entry name" value="SUBTILASE"/>
    <property type="match status" value="1"/>
</dbReference>